<organism evidence="1 2">
    <name type="scientific">Lepagella muris</name>
    <dbReference type="NCBI Taxonomy" id="3032870"/>
    <lineage>
        <taxon>Bacteria</taxon>
        <taxon>Pseudomonadati</taxon>
        <taxon>Bacteroidota</taxon>
        <taxon>Bacteroidia</taxon>
        <taxon>Bacteroidales</taxon>
        <taxon>Muribaculaceae</taxon>
        <taxon>Lepagella</taxon>
    </lineage>
</organism>
<protein>
    <submittedName>
        <fullName evidence="1">Uncharacterized protein</fullName>
    </submittedName>
</protein>
<keyword evidence="2" id="KW-1185">Reference proteome</keyword>
<reference evidence="1" key="1">
    <citation type="submission" date="2019-04" db="EMBL/GenBank/DDBJ databases">
        <title>Microbes associate with the intestines of laboratory mice.</title>
        <authorList>
            <person name="Navarre W."/>
            <person name="Wong E."/>
            <person name="Huang K."/>
            <person name="Tropini C."/>
            <person name="Ng K."/>
            <person name="Yu B."/>
        </authorList>
    </citation>
    <scope>NUCLEOTIDE SEQUENCE</scope>
    <source>
        <strain evidence="1">NM04_E33</strain>
    </source>
</reference>
<comment type="caution">
    <text evidence="1">The sequence shown here is derived from an EMBL/GenBank/DDBJ whole genome shotgun (WGS) entry which is preliminary data.</text>
</comment>
<evidence type="ECO:0000313" key="1">
    <source>
        <dbReference type="EMBL" id="TGY75945.1"/>
    </source>
</evidence>
<evidence type="ECO:0000313" key="2">
    <source>
        <dbReference type="Proteomes" id="UP000306319"/>
    </source>
</evidence>
<dbReference type="Proteomes" id="UP000306319">
    <property type="component" value="Unassembled WGS sequence"/>
</dbReference>
<name>A0AC61RBI0_9BACT</name>
<sequence length="1053" mass="114564">MTEHSTHPDTIKSHHVRKTLRIVGISFAALISVILIAIGGLILYFTSPRITSLVNREASKYLNAKVEFENMDYTLFSTFPMLKVTADSLTVVSRSLDTLSPEQRHSLPKDADQLLSTGNMLVELNIMKALKGDVAIRVAEVGNPSLNMVAYDNVVNNYNILPHSLKIKEIPNLEIDSIRITEPLYISYTNIAEKTNARVAINGMQISRKLNPGFYEVMLNSVADASVGDKNIISSLPININGGVVMKSNPARLQLSNMNIYSDGIRTVTNMEMKESEISSFTMNIISSNMIEAAKNFATMLPLQLSEISGKLPVNLEINLTEPYSLANLDKIRNLDRSGTLGEWTMVNLMPAFTILAEVKDAALSLSAIEKGVPDLSDFNLNAFADIDPHNRYANSLEIRECSLKAGKSDLAISGEASEILSGSPLINANIKGDTDLGHIIKRFIPSSPLTIAGVLSGNTDVSCRVTDIATGKVENLDVNARLTSPALNIADNAGKIAGNLSGTSLQIDAHLPSLSKDSLSNGRINLYAKSRNTAIKDLNDSSSLLLSAASIKASYSARILNGTPSSATKVAIKAGSVKSSTPTVSISADDITMNISGILRNSPWSPASYLNTAPSSANDSLIAEKVHHTPLYLVTSLPSTVQSLLTMLDMTTDVKISSGTLLSKGYPAENRFSGLSLCSNLDTLDIRSLHVESRSTSADIAARISNLRGFLTSSIPAPLYVDLDADFSNIDINQLSGTYYAGVSAMTGRQADYSVPAPGPYTATDSLCVVIPRNIIAKANLKSDKAEYKEWTFSPLSTEITTHNGIARIGKLRIGSDFCNADIDWTYSTEDLGNIFMHLMADVDNFDLDRFFTTFPTLPESSPALANLSGIISVNVEGDFKMFPSMFLNTPSLSGDASLTCDSLEYTTDNKIIRLFMRNGKGPVKVDDFTAHASFHDNLLQVDPFSIHCGPYEVMAGGVNNLQGEMYYHIGMMHLPFMFPFGVNLVGNFHHPEIRFGGKGIKDGREREIASHIEDSADVNIMRQLRQGWLLFIENAAKYDAKNNHDYVFNVK</sequence>
<gene>
    <name evidence="1" type="ORF">E5331_19210</name>
</gene>
<proteinExistence type="predicted"/>
<accession>A0AC61RBI0</accession>
<dbReference type="EMBL" id="SRYB01000048">
    <property type="protein sequence ID" value="TGY75945.1"/>
    <property type="molecule type" value="Genomic_DNA"/>
</dbReference>